<evidence type="ECO:0000313" key="7">
    <source>
        <dbReference type="Proteomes" id="UP000198716"/>
    </source>
</evidence>
<dbReference type="Pfam" id="PF03070">
    <property type="entry name" value="TENA_THI-4"/>
    <property type="match status" value="1"/>
</dbReference>
<dbReference type="GO" id="GO:0009229">
    <property type="term" value="P:thiamine diphosphate biosynthetic process"/>
    <property type="evidence" value="ECO:0007669"/>
    <property type="project" value="UniProtKB-UniPathway"/>
</dbReference>
<dbReference type="Gene3D" id="1.20.910.10">
    <property type="entry name" value="Heme oxygenase-like"/>
    <property type="match status" value="1"/>
</dbReference>
<dbReference type="EC" id="3.5.99.2" evidence="2"/>
<dbReference type="SUPFAM" id="SSF48613">
    <property type="entry name" value="Heme oxygenase-like"/>
    <property type="match status" value="1"/>
</dbReference>
<dbReference type="InterPro" id="IPR026285">
    <property type="entry name" value="TenA_E"/>
</dbReference>
<dbReference type="PIRSF" id="PIRSF003170">
    <property type="entry name" value="Pet18p"/>
    <property type="match status" value="1"/>
</dbReference>
<comment type="similarity">
    <text evidence="2">Belongs to the TenA family.</text>
</comment>
<dbReference type="GO" id="GO:0050334">
    <property type="term" value="F:thiaminase activity"/>
    <property type="evidence" value="ECO:0007669"/>
    <property type="project" value="UniProtKB-UniRule"/>
</dbReference>
<comment type="pathway">
    <text evidence="1 2">Cofactor biosynthesis; thiamine diphosphate biosynthesis.</text>
</comment>
<proteinExistence type="inferred from homology"/>
<comment type="function">
    <text evidence="2">Catalyzes an amino-pyrimidine hydrolysis reaction at the C5' of the pyrimidine moiety of thiamine compounds, a reaction that is part of a thiamine salvage pathway. Thus, catalyzes the conversion of 4-amino-5-aminomethyl-2-methylpyrimidine to 4-amino-5-hydroxymethyl-2-methylpyrimidine (HMP).</text>
</comment>
<dbReference type="GO" id="GO:0005829">
    <property type="term" value="C:cytosol"/>
    <property type="evidence" value="ECO:0007669"/>
    <property type="project" value="TreeGrafter"/>
</dbReference>
<evidence type="ECO:0000256" key="2">
    <source>
        <dbReference type="PIRNR" id="PIRNR003170"/>
    </source>
</evidence>
<comment type="catalytic activity">
    <reaction evidence="2">
        <text>4-amino-5-aminomethyl-2-methylpyrimidine + H2O = 4-amino-5-hydroxymethyl-2-methylpyrimidine + NH4(+)</text>
        <dbReference type="Rhea" id="RHEA:31799"/>
        <dbReference type="ChEBI" id="CHEBI:15377"/>
        <dbReference type="ChEBI" id="CHEBI:16892"/>
        <dbReference type="ChEBI" id="CHEBI:28938"/>
        <dbReference type="ChEBI" id="CHEBI:63416"/>
        <dbReference type="EC" id="3.5.99.2"/>
    </reaction>
</comment>
<keyword evidence="2" id="KW-0378">Hydrolase</keyword>
<dbReference type="GO" id="GO:0009228">
    <property type="term" value="P:thiamine biosynthetic process"/>
    <property type="evidence" value="ECO:0007669"/>
    <property type="project" value="UniProtKB-KW"/>
</dbReference>
<feature type="binding site" evidence="4">
    <location>
        <position position="95"/>
    </location>
    <ligand>
        <name>substrate</name>
    </ligand>
</feature>
<evidence type="ECO:0000259" key="5">
    <source>
        <dbReference type="Pfam" id="PF03070"/>
    </source>
</evidence>
<feature type="domain" description="Thiaminase-2/PQQC" evidence="5">
    <location>
        <begin position="31"/>
        <end position="226"/>
    </location>
</feature>
<dbReference type="AlphaFoldDB" id="A0A1I2AUJ9"/>
<protein>
    <recommendedName>
        <fullName evidence="2">Aminopyrimidine aminohydrolase</fullName>
        <ecNumber evidence="2">3.5.99.2</ecNumber>
    </recommendedName>
</protein>
<dbReference type="PANTHER" id="PTHR43198">
    <property type="entry name" value="BIFUNCTIONAL TH2 PROTEIN"/>
    <property type="match status" value="1"/>
</dbReference>
<reference evidence="7" key="1">
    <citation type="submission" date="2016-10" db="EMBL/GenBank/DDBJ databases">
        <authorList>
            <person name="Varghese N."/>
            <person name="Submissions S."/>
        </authorList>
    </citation>
    <scope>NUCLEOTIDE SEQUENCE [LARGE SCALE GENOMIC DNA]</scope>
    <source>
        <strain evidence="7">DSM 45004</strain>
    </source>
</reference>
<accession>A0A1I2AUJ9</accession>
<evidence type="ECO:0000256" key="4">
    <source>
        <dbReference type="PIRSR" id="PIRSR003170-2"/>
    </source>
</evidence>
<feature type="binding site" evidence="4">
    <location>
        <position position="149"/>
    </location>
    <ligand>
        <name>substrate</name>
    </ligand>
</feature>
<keyword evidence="2" id="KW-0784">Thiamine biosynthesis</keyword>
<dbReference type="InterPro" id="IPR050967">
    <property type="entry name" value="Thiamine_Salvage_TenA"/>
</dbReference>
<organism evidence="6 7">
    <name type="scientific">Actinopolyspora alba</name>
    <dbReference type="NCBI Taxonomy" id="673379"/>
    <lineage>
        <taxon>Bacteria</taxon>
        <taxon>Bacillati</taxon>
        <taxon>Actinomycetota</taxon>
        <taxon>Actinomycetes</taxon>
        <taxon>Actinopolysporales</taxon>
        <taxon>Actinopolysporaceae</taxon>
        <taxon>Actinopolyspora</taxon>
        <taxon>Actinopolyspora alba group</taxon>
    </lineage>
</organism>
<gene>
    <name evidence="6" type="ORF">SAMN04487819_114130</name>
</gene>
<evidence type="ECO:0000313" key="6">
    <source>
        <dbReference type="EMBL" id="SFE47675.1"/>
    </source>
</evidence>
<dbReference type="InterPro" id="IPR004305">
    <property type="entry name" value="Thiaminase-2/PQQC"/>
</dbReference>
<sequence length="227" mass="26244">MESTAPGNGGEFPGEFTEWMRERSEPDFGAVVAHPFTEALFEGKVPRERMRGYLVQDYQFVDLLLALLGAGLARADRHTSRLRIAGSVAVVTGIENDYFRRSFDELEVPRHEREAPELDEATVAFRELLRDTTERGSYADVLTVLTVAEWSYLEWASPGPERLPEDFVQAEWITLHNGAEFADWVNWLRSELDRVAGELDERERARCLRLFQLATRYERDFFDAHWQ</sequence>
<evidence type="ECO:0000256" key="3">
    <source>
        <dbReference type="PIRSR" id="PIRSR003170-1"/>
    </source>
</evidence>
<dbReference type="Proteomes" id="UP000198716">
    <property type="component" value="Unassembled WGS sequence"/>
</dbReference>
<dbReference type="InterPro" id="IPR016084">
    <property type="entry name" value="Haem_Oase-like_multi-hlx"/>
</dbReference>
<feature type="binding site" evidence="4">
    <location>
        <position position="57"/>
    </location>
    <ligand>
        <name>substrate</name>
    </ligand>
</feature>
<dbReference type="EMBL" id="FOMZ01000014">
    <property type="protein sequence ID" value="SFE47675.1"/>
    <property type="molecule type" value="Genomic_DNA"/>
</dbReference>
<dbReference type="UniPathway" id="UPA00060"/>
<name>A0A1I2AUJ9_9ACTN</name>
<dbReference type="RefSeq" id="WP_217641770.1">
    <property type="nucleotide sequence ID" value="NZ_FOMZ01000014.1"/>
</dbReference>
<keyword evidence="7" id="KW-1185">Reference proteome</keyword>
<comment type="catalytic activity">
    <reaction evidence="2">
        <text>thiamine + H2O = 5-(2-hydroxyethyl)-4-methylthiazole + 4-amino-5-hydroxymethyl-2-methylpyrimidine + H(+)</text>
        <dbReference type="Rhea" id="RHEA:17509"/>
        <dbReference type="ChEBI" id="CHEBI:15377"/>
        <dbReference type="ChEBI" id="CHEBI:15378"/>
        <dbReference type="ChEBI" id="CHEBI:16892"/>
        <dbReference type="ChEBI" id="CHEBI:17957"/>
        <dbReference type="ChEBI" id="CHEBI:18385"/>
        <dbReference type="EC" id="3.5.99.2"/>
    </reaction>
</comment>
<dbReference type="PANTHER" id="PTHR43198:SF2">
    <property type="entry name" value="SI:CH1073-67J19.1-RELATED"/>
    <property type="match status" value="1"/>
</dbReference>
<dbReference type="CDD" id="cd19358">
    <property type="entry name" value="TenA_E_Spr0628-like"/>
    <property type="match status" value="1"/>
</dbReference>
<feature type="active site" description="Proton donor" evidence="3">
    <location>
        <position position="218"/>
    </location>
</feature>
<evidence type="ECO:0000256" key="1">
    <source>
        <dbReference type="ARBA" id="ARBA00004948"/>
    </source>
</evidence>